<accession>A0A0N4X3W0</accession>
<dbReference type="InterPro" id="IPR019319">
    <property type="entry name" value="Plg-R(KT)"/>
</dbReference>
<reference evidence="1 2" key="2">
    <citation type="submission" date="2018-11" db="EMBL/GenBank/DDBJ databases">
        <authorList>
            <consortium name="Pathogen Informatics"/>
        </authorList>
    </citation>
    <scope>NUCLEOTIDE SEQUENCE [LARGE SCALE GENOMIC DNA]</scope>
    <source>
        <strain evidence="1 2">MHpl1</strain>
    </source>
</reference>
<evidence type="ECO:0000313" key="3">
    <source>
        <dbReference type="WBParaSite" id="HPLM_0001905201-mRNA-1"/>
    </source>
</evidence>
<dbReference type="OrthoDB" id="10256697at2759"/>
<dbReference type="EMBL" id="UZAF01021007">
    <property type="protein sequence ID" value="VDO74695.1"/>
    <property type="molecule type" value="Genomic_DNA"/>
</dbReference>
<dbReference type="WBParaSite" id="HPLM_0001905201-mRNA-1">
    <property type="protein sequence ID" value="HPLM_0001905201-mRNA-1"/>
    <property type="gene ID" value="HPLM_0001905201"/>
</dbReference>
<evidence type="ECO:0000313" key="1">
    <source>
        <dbReference type="EMBL" id="VDO74695.1"/>
    </source>
</evidence>
<name>A0A0N4X3W0_HAEPC</name>
<dbReference type="AlphaFoldDB" id="A0A0N4X3W0"/>
<gene>
    <name evidence="1" type="ORF">HPLM_LOCUS19044</name>
</gene>
<evidence type="ECO:0000313" key="2">
    <source>
        <dbReference type="Proteomes" id="UP000268014"/>
    </source>
</evidence>
<dbReference type="PANTHER" id="PTHR13411">
    <property type="entry name" value="PLASMINOGEN RECEPTOR (KT)"/>
    <property type="match status" value="1"/>
</dbReference>
<dbReference type="PANTHER" id="PTHR13411:SF5">
    <property type="entry name" value="PROTEIN CBR-TAG-281"/>
    <property type="match status" value="1"/>
</dbReference>
<proteinExistence type="predicted"/>
<dbReference type="Pfam" id="PF10166">
    <property type="entry name" value="DUF2368"/>
    <property type="match status" value="1"/>
</dbReference>
<dbReference type="Proteomes" id="UP000268014">
    <property type="component" value="Unassembled WGS sequence"/>
</dbReference>
<keyword evidence="2" id="KW-1185">Reference proteome</keyword>
<reference evidence="3" key="1">
    <citation type="submission" date="2017-02" db="UniProtKB">
        <authorList>
            <consortium name="WormBaseParasite"/>
        </authorList>
    </citation>
    <scope>IDENTIFICATION</scope>
</reference>
<organism evidence="3">
    <name type="scientific">Haemonchus placei</name>
    <name type="common">Barber's pole worm</name>
    <dbReference type="NCBI Taxonomy" id="6290"/>
    <lineage>
        <taxon>Eukaryota</taxon>
        <taxon>Metazoa</taxon>
        <taxon>Ecdysozoa</taxon>
        <taxon>Nematoda</taxon>
        <taxon>Chromadorea</taxon>
        <taxon>Rhabditida</taxon>
        <taxon>Rhabditina</taxon>
        <taxon>Rhabditomorpha</taxon>
        <taxon>Strongyloidea</taxon>
        <taxon>Trichostrongylidae</taxon>
        <taxon>Haemonchus</taxon>
    </lineage>
</organism>
<dbReference type="OMA" id="EREKFNW"/>
<protein>
    <submittedName>
        <fullName evidence="3">Calcium uniporter protein</fullName>
    </submittedName>
</protein>
<sequence>MGGFFSTASSNVHSDLYAELEKTRIERQLAIAQLLEQRRRAYKFAEEREKLNWSASGGGIMMVFCAVSSYHHKNILHLLPVFPTLTYLGYKAHYCYGNKANTIRDVADKLLHDNVDLMSPAPISVHDVRNRMVELKEMSREEEMFL</sequence>
<dbReference type="GO" id="GO:0005886">
    <property type="term" value="C:plasma membrane"/>
    <property type="evidence" value="ECO:0007669"/>
    <property type="project" value="InterPro"/>
</dbReference>